<reference evidence="1" key="1">
    <citation type="submission" date="2023-11" db="EMBL/GenBank/DDBJ databases">
        <authorList>
            <person name="Poullet M."/>
        </authorList>
    </citation>
    <scope>NUCLEOTIDE SEQUENCE</scope>
    <source>
        <strain evidence="1">E1834</strain>
    </source>
</reference>
<dbReference type="Proteomes" id="UP001497535">
    <property type="component" value="Unassembled WGS sequence"/>
</dbReference>
<accession>A0ACB0ZJ99</accession>
<keyword evidence="2" id="KW-1185">Reference proteome</keyword>
<sequence length="52" mass="6209">MLSVPHTQEEVSKNELWLTQFFIILLAAEASIMVTIICIRCNFRFFKKFMRI</sequence>
<proteinExistence type="predicted"/>
<evidence type="ECO:0000313" key="1">
    <source>
        <dbReference type="EMBL" id="CAK5079157.1"/>
    </source>
</evidence>
<evidence type="ECO:0000313" key="2">
    <source>
        <dbReference type="Proteomes" id="UP001497535"/>
    </source>
</evidence>
<dbReference type="EMBL" id="CAVMJV010000037">
    <property type="protein sequence ID" value="CAK5079157.1"/>
    <property type="molecule type" value="Genomic_DNA"/>
</dbReference>
<organism evidence="1 2">
    <name type="scientific">Meloidogyne enterolobii</name>
    <name type="common">Root-knot nematode worm</name>
    <name type="synonym">Meloidogyne mayaguensis</name>
    <dbReference type="NCBI Taxonomy" id="390850"/>
    <lineage>
        <taxon>Eukaryota</taxon>
        <taxon>Metazoa</taxon>
        <taxon>Ecdysozoa</taxon>
        <taxon>Nematoda</taxon>
        <taxon>Chromadorea</taxon>
        <taxon>Rhabditida</taxon>
        <taxon>Tylenchina</taxon>
        <taxon>Tylenchomorpha</taxon>
        <taxon>Tylenchoidea</taxon>
        <taxon>Meloidogynidae</taxon>
        <taxon>Meloidogyninae</taxon>
        <taxon>Meloidogyne</taxon>
    </lineage>
</organism>
<name>A0ACB0ZJ99_MELEN</name>
<comment type="caution">
    <text evidence="1">The sequence shown here is derived from an EMBL/GenBank/DDBJ whole genome shotgun (WGS) entry which is preliminary data.</text>
</comment>
<protein>
    <submittedName>
        <fullName evidence="1">Uncharacterized protein</fullName>
    </submittedName>
</protein>
<gene>
    <name evidence="1" type="ORF">MENTE1834_LOCUS26253</name>
</gene>